<dbReference type="PATRIC" id="fig|1365251.3.peg.3214"/>
<name>A0A167DWN8_9GAMM</name>
<keyword evidence="1" id="KW-0472">Membrane</keyword>
<proteinExistence type="predicted"/>
<dbReference type="Proteomes" id="UP000076503">
    <property type="component" value="Unassembled WGS sequence"/>
</dbReference>
<evidence type="ECO:0000313" key="3">
    <source>
        <dbReference type="Proteomes" id="UP000076503"/>
    </source>
</evidence>
<dbReference type="AlphaFoldDB" id="A0A167DWN8"/>
<keyword evidence="1" id="KW-1133">Transmembrane helix</keyword>
<dbReference type="EMBL" id="AUXZ01000081">
    <property type="protein sequence ID" value="KZN49475.1"/>
    <property type="molecule type" value="Genomic_DNA"/>
</dbReference>
<sequence length="187" mass="21326">MAEQVIPLNIKTKCLFSALAEHVFLFIGILMFFASGVLLIYVGWTDDEGIVFLPVFAGCVFTCVSFFIVKLSGLSSIRYYYNKKLCELCGIDFRAVITDKREEVNSYIEEVDGRKIEKEEVFYFVGFKYQYKGEHSSEFVLDSETLYSKLSAGDNLPIKVLQSQPETAFPELVKLGKAYSLKDEECY</sequence>
<comment type="caution">
    <text evidence="2">The sequence shown here is derived from an EMBL/GenBank/DDBJ whole genome shotgun (WGS) entry which is preliminary data.</text>
</comment>
<feature type="transmembrane region" description="Helical" evidence="1">
    <location>
        <begin position="23"/>
        <end position="44"/>
    </location>
</feature>
<accession>A0A167DWN8</accession>
<evidence type="ECO:0000256" key="1">
    <source>
        <dbReference type="SAM" id="Phobius"/>
    </source>
</evidence>
<evidence type="ECO:0008006" key="4">
    <source>
        <dbReference type="Google" id="ProtNLM"/>
    </source>
</evidence>
<keyword evidence="1" id="KW-0812">Transmembrane</keyword>
<gene>
    <name evidence="2" type="ORF">N476_19515</name>
</gene>
<dbReference type="RefSeq" id="WP_063362562.1">
    <property type="nucleotide sequence ID" value="NZ_AUXZ01000081.1"/>
</dbReference>
<reference evidence="2 3" key="1">
    <citation type="submission" date="2013-07" db="EMBL/GenBank/DDBJ databases">
        <title>Comparative Genomic and Metabolomic Analysis of Twelve Strains of Pseudoalteromonas luteoviolacea.</title>
        <authorList>
            <person name="Vynne N.G."/>
            <person name="Mansson M."/>
            <person name="Gram L."/>
        </authorList>
    </citation>
    <scope>NUCLEOTIDE SEQUENCE [LARGE SCALE GENOMIC DNA]</scope>
    <source>
        <strain evidence="2 3">H33</strain>
    </source>
</reference>
<evidence type="ECO:0000313" key="2">
    <source>
        <dbReference type="EMBL" id="KZN49475.1"/>
    </source>
</evidence>
<protein>
    <recommendedName>
        <fullName evidence="4">DUF3592 domain-containing protein</fullName>
    </recommendedName>
</protein>
<organism evidence="2 3">
    <name type="scientific">Pseudoalteromonas luteoviolacea H33</name>
    <dbReference type="NCBI Taxonomy" id="1365251"/>
    <lineage>
        <taxon>Bacteria</taxon>
        <taxon>Pseudomonadati</taxon>
        <taxon>Pseudomonadota</taxon>
        <taxon>Gammaproteobacteria</taxon>
        <taxon>Alteromonadales</taxon>
        <taxon>Pseudoalteromonadaceae</taxon>
        <taxon>Pseudoalteromonas</taxon>
    </lineage>
</organism>
<feature type="transmembrane region" description="Helical" evidence="1">
    <location>
        <begin position="50"/>
        <end position="69"/>
    </location>
</feature>